<evidence type="ECO:0000256" key="1">
    <source>
        <dbReference type="ARBA" id="ARBA00022801"/>
    </source>
</evidence>
<name>A0AAV8SK61_9ROSI</name>
<accession>A0AAV8SK61</accession>
<comment type="caution">
    <text evidence="2">The sequence shown here is derived from an EMBL/GenBank/DDBJ whole genome shotgun (WGS) entry which is preliminary data.</text>
</comment>
<dbReference type="Proteomes" id="UP001159364">
    <property type="component" value="Linkage Group LG10"/>
</dbReference>
<dbReference type="InterPro" id="IPR051340">
    <property type="entry name" value="Haloalkane_dehalogenase"/>
</dbReference>
<dbReference type="InterPro" id="IPR029058">
    <property type="entry name" value="AB_hydrolase_fold"/>
</dbReference>
<dbReference type="PANTHER" id="PTHR42977:SF3">
    <property type="entry name" value="AB HYDROLASE-1 DOMAIN-CONTAINING PROTEIN"/>
    <property type="match status" value="1"/>
</dbReference>
<dbReference type="EMBL" id="JAIWQS010000010">
    <property type="protein sequence ID" value="KAJ8752371.1"/>
    <property type="molecule type" value="Genomic_DNA"/>
</dbReference>
<evidence type="ECO:0000313" key="2">
    <source>
        <dbReference type="EMBL" id="KAJ8752371.1"/>
    </source>
</evidence>
<dbReference type="SUPFAM" id="SSF53474">
    <property type="entry name" value="alpha/beta-Hydrolases"/>
    <property type="match status" value="1"/>
</dbReference>
<dbReference type="Gene3D" id="3.40.50.1820">
    <property type="entry name" value="alpha/beta hydrolase"/>
    <property type="match status" value="1"/>
</dbReference>
<sequence length="276" mass="31293">MSAHRWPIRSRALLSRGRLQDEPFLRFARATVRASRVEPQGLGFLIQFGFKRKHGSWWFGAPENHPFVKVKAHPILGSVNRAKDLIFGHKMGAGSQASGDVFRWFCVESGNARYPTVVLIDGFPSQLCYRRFGFSDKPQPRYGFDYTLNEYVSTLKSLIDEMAVDKASIVVQGYFSPVVVKYAYNHQEKLKDLVLLNPPNPLRANDKGLTSCGPYKMKEDDAAKQKQRKQMLIESSEQIQSNIANGGIESNANRIRIENKVSKQINVNQTLSDIRD</sequence>
<evidence type="ECO:0000313" key="3">
    <source>
        <dbReference type="Proteomes" id="UP001159364"/>
    </source>
</evidence>
<dbReference type="AlphaFoldDB" id="A0AAV8SK61"/>
<dbReference type="GO" id="GO:0004301">
    <property type="term" value="F:epoxide hydrolase activity"/>
    <property type="evidence" value="ECO:0007669"/>
    <property type="project" value="TreeGrafter"/>
</dbReference>
<protein>
    <submittedName>
        <fullName evidence="2">Uncharacterized protein</fullName>
    </submittedName>
</protein>
<gene>
    <name evidence="2" type="ORF">K2173_004007</name>
</gene>
<proteinExistence type="predicted"/>
<dbReference type="PANTHER" id="PTHR42977">
    <property type="entry name" value="HYDROLASE-RELATED"/>
    <property type="match status" value="1"/>
</dbReference>
<reference evidence="2 3" key="1">
    <citation type="submission" date="2021-09" db="EMBL/GenBank/DDBJ databases">
        <title>Genomic insights and catalytic innovation underlie evolution of tropane alkaloids biosynthesis.</title>
        <authorList>
            <person name="Wang Y.-J."/>
            <person name="Tian T."/>
            <person name="Huang J.-P."/>
            <person name="Huang S.-X."/>
        </authorList>
    </citation>
    <scope>NUCLEOTIDE SEQUENCE [LARGE SCALE GENOMIC DNA]</scope>
    <source>
        <strain evidence="2">KIB-2018</strain>
        <tissue evidence="2">Leaf</tissue>
    </source>
</reference>
<keyword evidence="3" id="KW-1185">Reference proteome</keyword>
<keyword evidence="1" id="KW-0378">Hydrolase</keyword>
<organism evidence="2 3">
    <name type="scientific">Erythroxylum novogranatense</name>
    <dbReference type="NCBI Taxonomy" id="1862640"/>
    <lineage>
        <taxon>Eukaryota</taxon>
        <taxon>Viridiplantae</taxon>
        <taxon>Streptophyta</taxon>
        <taxon>Embryophyta</taxon>
        <taxon>Tracheophyta</taxon>
        <taxon>Spermatophyta</taxon>
        <taxon>Magnoliopsida</taxon>
        <taxon>eudicotyledons</taxon>
        <taxon>Gunneridae</taxon>
        <taxon>Pentapetalae</taxon>
        <taxon>rosids</taxon>
        <taxon>fabids</taxon>
        <taxon>Malpighiales</taxon>
        <taxon>Erythroxylaceae</taxon>
        <taxon>Erythroxylum</taxon>
    </lineage>
</organism>